<evidence type="ECO:0000313" key="1">
    <source>
        <dbReference type="EMBL" id="KGE87139.1"/>
    </source>
</evidence>
<name>A0A098S445_9BACT</name>
<dbReference type="Proteomes" id="UP000029736">
    <property type="component" value="Unassembled WGS sequence"/>
</dbReference>
<organism evidence="1 2">
    <name type="scientific">Phaeodactylibacter xiamenensis</name>
    <dbReference type="NCBI Taxonomy" id="1524460"/>
    <lineage>
        <taxon>Bacteria</taxon>
        <taxon>Pseudomonadati</taxon>
        <taxon>Bacteroidota</taxon>
        <taxon>Saprospiria</taxon>
        <taxon>Saprospirales</taxon>
        <taxon>Haliscomenobacteraceae</taxon>
        <taxon>Phaeodactylibacter</taxon>
    </lineage>
</organism>
<dbReference type="STRING" id="1524460.IX84_15890"/>
<comment type="caution">
    <text evidence="1">The sequence shown here is derived from an EMBL/GenBank/DDBJ whole genome shotgun (WGS) entry which is preliminary data.</text>
</comment>
<proteinExistence type="predicted"/>
<protein>
    <submittedName>
        <fullName evidence="1">Uncharacterized protein</fullName>
    </submittedName>
</protein>
<evidence type="ECO:0000313" key="2">
    <source>
        <dbReference type="Proteomes" id="UP000029736"/>
    </source>
</evidence>
<reference evidence="1 2" key="1">
    <citation type="journal article" date="2014" name="Int. J. Syst. Evol. Microbiol.">
        <title>Phaeodactylibacter xiamenensis gen. nov., sp. nov., a member of the family Saprospiraceae isolated from the marine alga Phaeodactylum tricornutum.</title>
        <authorList>
            <person name="Chen Z.Jr."/>
            <person name="Lei X."/>
            <person name="Lai Q."/>
            <person name="Li Y."/>
            <person name="Zhang B."/>
            <person name="Zhang J."/>
            <person name="Zhang H."/>
            <person name="Yang L."/>
            <person name="Zheng W."/>
            <person name="Tian Y."/>
            <person name="Yu Z."/>
            <person name="Xu H.Jr."/>
            <person name="Zheng T."/>
        </authorList>
    </citation>
    <scope>NUCLEOTIDE SEQUENCE [LARGE SCALE GENOMIC DNA]</scope>
    <source>
        <strain evidence="1 2">KD52</strain>
    </source>
</reference>
<keyword evidence="2" id="KW-1185">Reference proteome</keyword>
<gene>
    <name evidence="1" type="ORF">IX84_15890</name>
</gene>
<accession>A0A098S445</accession>
<dbReference type="AlphaFoldDB" id="A0A098S445"/>
<sequence length="387" mass="44361">MNFPSKYALKLLEYSLIFFWIVQTTGLVAAQNREMSIAPPIIADYWIGVGRPPKIPVDNFLMFVYINQADSVLDTNNFYQKMKSYNNLTLIGMISQLWQSELAGYHFSHLATDYDYLTRKGFEVQSQVIHCFLIAPDGNILLQGRPEDIVKSNIEKLIAEYHYDYSLPDRVVSMNRKNESPHRKGKATRLFSIKEVDAEDSVALVSFSNGFGFTVMRDTLSTIIATLLDIPYSNVDTDSLIYNPVLEIKSSGLGLNETNLIDLLSQLYLFEIRRVMDNRQYWVLEVADSELLNLSKNQSSLDAFQQRADYWLGNGISVNELVRFLEVEFGDNVVFKGPAFDDRLFVGLKKGQPSSYYLEILEQTYGLKMQKAFMSERVVLKSLFQRP</sequence>
<dbReference type="EMBL" id="JPOS01000038">
    <property type="protein sequence ID" value="KGE87139.1"/>
    <property type="molecule type" value="Genomic_DNA"/>
</dbReference>
<dbReference type="RefSeq" id="WP_044222540.1">
    <property type="nucleotide sequence ID" value="NZ_JBKAGJ010000015.1"/>
</dbReference>